<dbReference type="InterPro" id="IPR007298">
    <property type="entry name" value="Cu-R_lipoprotein_NlpE"/>
</dbReference>
<evidence type="ECO:0000256" key="1">
    <source>
        <dbReference type="SAM" id="SignalP"/>
    </source>
</evidence>
<dbReference type="Pfam" id="PF04170">
    <property type="entry name" value="NlpE"/>
    <property type="match status" value="1"/>
</dbReference>
<dbReference type="AlphaFoldDB" id="A0A5N4WWE4"/>
<name>A0A5N4WWE4_9GAMM</name>
<dbReference type="EMBL" id="VXLD01000001">
    <property type="protein sequence ID" value="KAB1860063.1"/>
    <property type="molecule type" value="Genomic_DNA"/>
</dbReference>
<keyword evidence="1" id="KW-0732">Signal</keyword>
<organism evidence="2 3">
    <name type="scientific">Acinetobacter tandoii</name>
    <dbReference type="NCBI Taxonomy" id="202954"/>
    <lineage>
        <taxon>Bacteria</taxon>
        <taxon>Pseudomonadati</taxon>
        <taxon>Pseudomonadota</taxon>
        <taxon>Gammaproteobacteria</taxon>
        <taxon>Moraxellales</taxon>
        <taxon>Moraxellaceae</taxon>
        <taxon>Acinetobacter</taxon>
    </lineage>
</organism>
<evidence type="ECO:0000313" key="2">
    <source>
        <dbReference type="EMBL" id="KAB1860063.1"/>
    </source>
</evidence>
<evidence type="ECO:0000313" key="3">
    <source>
        <dbReference type="Proteomes" id="UP000325788"/>
    </source>
</evidence>
<dbReference type="RefSeq" id="WP_151503949.1">
    <property type="nucleotide sequence ID" value="NZ_VXLD01000001.1"/>
</dbReference>
<dbReference type="Gene3D" id="2.40.128.640">
    <property type="match status" value="1"/>
</dbReference>
<comment type="caution">
    <text evidence="2">The sequence shown here is derived from an EMBL/GenBank/DDBJ whole genome shotgun (WGS) entry which is preliminary data.</text>
</comment>
<proteinExistence type="predicted"/>
<reference evidence="2 3" key="1">
    <citation type="submission" date="2019-09" db="EMBL/GenBank/DDBJ databases">
        <title>Draft genome sequence of Acinetobacter tandoii W4-4-4 isolated from environmental water sample.</title>
        <authorList>
            <person name="Wee S.K."/>
            <person name="Yan B."/>
            <person name="Mustaffa S.B."/>
            <person name="Yap E.P.H."/>
        </authorList>
    </citation>
    <scope>NUCLEOTIDE SEQUENCE [LARGE SCALE GENOMIC DNA]</scope>
    <source>
        <strain evidence="2 3">W4-4-4</strain>
    </source>
</reference>
<sequence length="151" mass="16925">MKKTLLCSFVFASLCLGCSQSKQAEHSTRETEKSTKAVDPQLQLWVGQYRGITPCVTCPTFCDGCEGSTIDLTLNQDQSFELVRTANSGNKKSETFNGKFAFNDDGKLQIQLHGVKERNLIVWGQNYVEIIDSNLGRPFDAFEDFQLEKLS</sequence>
<accession>A0A5N4WWE4</accession>
<protein>
    <submittedName>
        <fullName evidence="2">Copper resistance protein NlpE</fullName>
    </submittedName>
</protein>
<dbReference type="Proteomes" id="UP000325788">
    <property type="component" value="Unassembled WGS sequence"/>
</dbReference>
<feature type="chain" id="PRO_5024421684" evidence="1">
    <location>
        <begin position="25"/>
        <end position="151"/>
    </location>
</feature>
<gene>
    <name evidence="2" type="ORF">F4W09_02810</name>
</gene>
<feature type="signal peptide" evidence="1">
    <location>
        <begin position="1"/>
        <end position="24"/>
    </location>
</feature>